<feature type="chain" id="PRO_5042369396" evidence="1">
    <location>
        <begin position="30"/>
        <end position="149"/>
    </location>
</feature>
<dbReference type="RefSeq" id="WP_118314442.1">
    <property type="nucleotide sequence ID" value="NZ_CABJFJ010000008.1"/>
</dbReference>
<feature type="signal peptide" evidence="1">
    <location>
        <begin position="1"/>
        <end position="29"/>
    </location>
</feature>
<dbReference type="Proteomes" id="UP000283700">
    <property type="component" value="Unassembled WGS sequence"/>
</dbReference>
<dbReference type="EMBL" id="QSID01000008">
    <property type="protein sequence ID" value="RHC64796.1"/>
    <property type="molecule type" value="Genomic_DNA"/>
</dbReference>
<evidence type="ECO:0000313" key="6">
    <source>
        <dbReference type="Proteomes" id="UP000283700"/>
    </source>
</evidence>
<evidence type="ECO:0000313" key="5">
    <source>
        <dbReference type="Proteomes" id="UP000283497"/>
    </source>
</evidence>
<accession>A0A415UI22</accession>
<evidence type="ECO:0000313" key="4">
    <source>
        <dbReference type="EMBL" id="RHN17732.1"/>
    </source>
</evidence>
<evidence type="ECO:0000313" key="3">
    <source>
        <dbReference type="EMBL" id="RHK39670.1"/>
    </source>
</evidence>
<organism evidence="4 6">
    <name type="scientific">Anaerobutyricum hallii</name>
    <dbReference type="NCBI Taxonomy" id="39488"/>
    <lineage>
        <taxon>Bacteria</taxon>
        <taxon>Bacillati</taxon>
        <taxon>Bacillota</taxon>
        <taxon>Clostridia</taxon>
        <taxon>Lachnospirales</taxon>
        <taxon>Lachnospiraceae</taxon>
        <taxon>Anaerobutyricum</taxon>
    </lineage>
</organism>
<dbReference type="Proteomes" id="UP000283497">
    <property type="component" value="Unassembled WGS sequence"/>
</dbReference>
<proteinExistence type="predicted"/>
<reference evidence="5 6" key="1">
    <citation type="submission" date="2018-08" db="EMBL/GenBank/DDBJ databases">
        <title>A genome reference for cultivated species of the human gut microbiota.</title>
        <authorList>
            <person name="Zou Y."/>
            <person name="Xue W."/>
            <person name="Luo G."/>
        </authorList>
    </citation>
    <scope>NUCLEOTIDE SEQUENCE [LARGE SCALE GENOMIC DNA]</scope>
    <source>
        <strain evidence="4 6">AF31-17AC</strain>
        <strain evidence="3 5">AF45-14BH</strain>
        <strain evidence="2 7">AM34-3LB</strain>
    </source>
</reference>
<keyword evidence="1" id="KW-0732">Signal</keyword>
<evidence type="ECO:0000313" key="2">
    <source>
        <dbReference type="EMBL" id="RHC64796.1"/>
    </source>
</evidence>
<sequence>MKKKVLTRLALFCCLIVGLSVFSATQVQAHRTWRKYTKLPNGTYTIETDYYEYKDWQKNSVKLKLGKYFVLSSSVQKKGNGRVYTSDPLKLKLSSKCKFYSIDECTNVYKRISKKKAKKIIKQINGECYYTLDKFHVKNNKVDKVYLLW</sequence>
<dbReference type="EMBL" id="QRNJ01000023">
    <property type="protein sequence ID" value="RHK39670.1"/>
    <property type="molecule type" value="Genomic_DNA"/>
</dbReference>
<comment type="caution">
    <text evidence="4">The sequence shown here is derived from an EMBL/GenBank/DDBJ whole genome shotgun (WGS) entry which is preliminary data.</text>
</comment>
<gene>
    <name evidence="3" type="ORF">DW068_07225</name>
    <name evidence="2" type="ORF">DW833_07875</name>
    <name evidence="4" type="ORF">DWZ29_00910</name>
</gene>
<dbReference type="AlphaFoldDB" id="A0A415UI22"/>
<keyword evidence="7" id="KW-1185">Reference proteome</keyword>
<dbReference type="Proteomes" id="UP000284621">
    <property type="component" value="Unassembled WGS sequence"/>
</dbReference>
<evidence type="ECO:0000256" key="1">
    <source>
        <dbReference type="SAM" id="SignalP"/>
    </source>
</evidence>
<protein>
    <submittedName>
        <fullName evidence="4">Uncharacterized protein</fullName>
    </submittedName>
</protein>
<dbReference type="EMBL" id="QRQO01000002">
    <property type="protein sequence ID" value="RHN17732.1"/>
    <property type="molecule type" value="Genomic_DNA"/>
</dbReference>
<name>A0A415UI22_9FIRM</name>
<evidence type="ECO:0000313" key="7">
    <source>
        <dbReference type="Proteomes" id="UP000284621"/>
    </source>
</evidence>